<keyword evidence="5" id="KW-0963">Cytoplasm</keyword>
<proteinExistence type="inferred from homology"/>
<dbReference type="SUPFAM" id="SSF50353">
    <property type="entry name" value="Cytokine"/>
    <property type="match status" value="1"/>
</dbReference>
<dbReference type="GO" id="GO:0005149">
    <property type="term" value="F:interleukin-1 receptor binding"/>
    <property type="evidence" value="ECO:0007669"/>
    <property type="project" value="UniProtKB-UniRule"/>
</dbReference>
<keyword evidence="11" id="KW-0497">Mitogen</keyword>
<dbReference type="InterPro" id="IPR000975">
    <property type="entry name" value="IL-1_fam"/>
</dbReference>
<evidence type="ECO:0000313" key="13">
    <source>
        <dbReference type="Ensembl" id="ENSEBUP00000001522.1"/>
    </source>
</evidence>
<reference evidence="13" key="1">
    <citation type="submission" date="2025-08" db="UniProtKB">
        <authorList>
            <consortium name="Ensembl"/>
        </authorList>
    </citation>
    <scope>IDENTIFICATION</scope>
</reference>
<dbReference type="GO" id="GO:0010628">
    <property type="term" value="P:positive regulation of gene expression"/>
    <property type="evidence" value="ECO:0007669"/>
    <property type="project" value="TreeGrafter"/>
</dbReference>
<dbReference type="InterPro" id="IPR008996">
    <property type="entry name" value="IL1/FGF"/>
</dbReference>
<evidence type="ECO:0000256" key="5">
    <source>
        <dbReference type="ARBA" id="ARBA00022490"/>
    </source>
</evidence>
<keyword evidence="14" id="KW-1185">Reference proteome</keyword>
<keyword evidence="9" id="KW-0395">Inflammatory response</keyword>
<evidence type="ECO:0000256" key="1">
    <source>
        <dbReference type="ARBA" id="ARBA00004371"/>
    </source>
</evidence>
<dbReference type="GO" id="GO:0005829">
    <property type="term" value="C:cytosol"/>
    <property type="evidence" value="ECO:0007669"/>
    <property type="project" value="UniProtKB-SubCell"/>
</dbReference>
<dbReference type="AlphaFoldDB" id="A0A8C4N6E5"/>
<dbReference type="Pfam" id="PF00340">
    <property type="entry name" value="IL1"/>
    <property type="match status" value="1"/>
</dbReference>
<dbReference type="Proteomes" id="UP000694388">
    <property type="component" value="Unplaced"/>
</dbReference>
<keyword evidence="7 12" id="KW-0964">Secreted</keyword>
<dbReference type="GO" id="GO:0005615">
    <property type="term" value="C:extracellular space"/>
    <property type="evidence" value="ECO:0007669"/>
    <property type="project" value="UniProtKB-KW"/>
</dbReference>
<sequence length="403" mass="45557">MFCLFDLKGPFPYDVSHLTVLSSYILYAVPCKVPSAVLVRLDVQRDNEGLHTYTVSDVATINSSLSLRKGDVLLEMNDFSLEFVTPENLLVLHKCAHVKLKVKRADQSSTNYPANPTASLRSLHRVFFNSIPELKHDIQHNGQKHMSTTGQRPVPKAKEIQNSLNGGQTLTLVFLHPQCSILTSRGSGNVERLNVSCSVGGIRVEGMWLDTCASNEACQLKSVLRGLRRFVHSFLWIVEGAGKLEELVFRLFRELPEVHVVSEYDTSLTRCNSPVGVCAEPFHSPIPKKFLMTIYEFKPLFPSNKGVPVILGFTNSNCFLACKEDDTGNIRLTVETCDPSCFKSINNDDKEIHPFMFFRKEQLDGSIWFESACFPHWFIESNAINSCVFMDKDHKDHTDFYLR</sequence>
<evidence type="ECO:0000256" key="10">
    <source>
        <dbReference type="ARBA" id="ARBA00023228"/>
    </source>
</evidence>
<organism evidence="13 14">
    <name type="scientific">Eptatretus burgeri</name>
    <name type="common">Inshore hagfish</name>
    <dbReference type="NCBI Taxonomy" id="7764"/>
    <lineage>
        <taxon>Eukaryota</taxon>
        <taxon>Metazoa</taxon>
        <taxon>Chordata</taxon>
        <taxon>Craniata</taxon>
        <taxon>Vertebrata</taxon>
        <taxon>Cyclostomata</taxon>
        <taxon>Myxini</taxon>
        <taxon>Myxiniformes</taxon>
        <taxon>Myxinidae</taxon>
        <taxon>Eptatretinae</taxon>
        <taxon>Eptatretus</taxon>
    </lineage>
</organism>
<dbReference type="GO" id="GO:0051781">
    <property type="term" value="P:positive regulation of cell division"/>
    <property type="evidence" value="ECO:0007669"/>
    <property type="project" value="UniProtKB-KW"/>
</dbReference>
<evidence type="ECO:0000256" key="11">
    <source>
        <dbReference type="ARBA" id="ARBA00023246"/>
    </source>
</evidence>
<name>A0A8C4N6E5_EPTBU</name>
<dbReference type="Ensembl" id="ENSEBUT00000001849.1">
    <property type="protein sequence ID" value="ENSEBUP00000001522.1"/>
    <property type="gene ID" value="ENSEBUG00000001301.1"/>
</dbReference>
<keyword evidence="10" id="KW-0458">Lysosome</keyword>
<dbReference type="PANTHER" id="PTHR10078">
    <property type="entry name" value="INTERLEUKIN-1 FAMILY MEMBER"/>
    <property type="match status" value="1"/>
</dbReference>
<evidence type="ECO:0000256" key="9">
    <source>
        <dbReference type="ARBA" id="ARBA00023198"/>
    </source>
</evidence>
<dbReference type="SMART" id="SM00125">
    <property type="entry name" value="IL1"/>
    <property type="match status" value="1"/>
</dbReference>
<evidence type="ECO:0000256" key="6">
    <source>
        <dbReference type="ARBA" id="ARBA00022514"/>
    </source>
</evidence>
<evidence type="ECO:0000256" key="8">
    <source>
        <dbReference type="ARBA" id="ARBA00022620"/>
    </source>
</evidence>
<dbReference type="PANTHER" id="PTHR10078:SF30">
    <property type="entry name" value="INTERLEUKIN-1 BETA"/>
    <property type="match status" value="1"/>
</dbReference>
<protein>
    <recommendedName>
        <fullName evidence="12">Interleukin-1</fullName>
    </recommendedName>
</protein>
<evidence type="ECO:0000256" key="7">
    <source>
        <dbReference type="ARBA" id="ARBA00022525"/>
    </source>
</evidence>
<dbReference type="PRINTS" id="PR01357">
    <property type="entry name" value="INTRLEUKN1AB"/>
</dbReference>
<dbReference type="CDD" id="cd00100">
    <property type="entry name" value="beta-trefoil_IL1"/>
    <property type="match status" value="1"/>
</dbReference>
<dbReference type="GeneTree" id="ENSGT00980000199728"/>
<dbReference type="GO" id="GO:0005764">
    <property type="term" value="C:lysosome"/>
    <property type="evidence" value="ECO:0007669"/>
    <property type="project" value="UniProtKB-SubCell"/>
</dbReference>
<dbReference type="Gene3D" id="2.80.10.50">
    <property type="match status" value="1"/>
</dbReference>
<dbReference type="GO" id="GO:0001660">
    <property type="term" value="P:fever generation"/>
    <property type="evidence" value="ECO:0007669"/>
    <property type="project" value="UniProtKB-KW"/>
</dbReference>
<keyword evidence="6" id="KW-0202">Cytokine</keyword>
<reference evidence="13" key="2">
    <citation type="submission" date="2025-09" db="UniProtKB">
        <authorList>
            <consortium name="Ensembl"/>
        </authorList>
    </citation>
    <scope>IDENTIFICATION</scope>
</reference>
<dbReference type="GO" id="GO:0019221">
    <property type="term" value="P:cytokine-mediated signaling pathway"/>
    <property type="evidence" value="ECO:0007669"/>
    <property type="project" value="TreeGrafter"/>
</dbReference>
<evidence type="ECO:0000256" key="4">
    <source>
        <dbReference type="ARBA" id="ARBA00010448"/>
    </source>
</evidence>
<comment type="similarity">
    <text evidence="4 12">Belongs to the IL-1 family.</text>
</comment>
<evidence type="ECO:0000256" key="2">
    <source>
        <dbReference type="ARBA" id="ARBA00004514"/>
    </source>
</evidence>
<evidence type="ECO:0000256" key="12">
    <source>
        <dbReference type="RuleBase" id="RU003753"/>
    </source>
</evidence>
<dbReference type="GO" id="GO:0071222">
    <property type="term" value="P:cellular response to lipopolysaccharide"/>
    <property type="evidence" value="ECO:0007669"/>
    <property type="project" value="TreeGrafter"/>
</dbReference>
<dbReference type="GO" id="GO:0006955">
    <property type="term" value="P:immune response"/>
    <property type="evidence" value="ECO:0007669"/>
    <property type="project" value="InterPro"/>
</dbReference>
<comment type="subcellular location">
    <subcellularLocation>
        <location evidence="2">Cytoplasm</location>
        <location evidence="2">Cytosol</location>
    </subcellularLocation>
    <subcellularLocation>
        <location evidence="1">Lysosome</location>
    </subcellularLocation>
    <subcellularLocation>
        <location evidence="3">Secreted</location>
        <location evidence="3">Extracellular exosome</location>
    </subcellularLocation>
</comment>
<keyword evidence="8" id="KW-0666">Pyrogen</keyword>
<accession>A0A8C4N6E5</accession>
<dbReference type="GO" id="GO:0005125">
    <property type="term" value="F:cytokine activity"/>
    <property type="evidence" value="ECO:0007669"/>
    <property type="project" value="UniProtKB-UniRule"/>
</dbReference>
<dbReference type="PRINTS" id="PR00264">
    <property type="entry name" value="INTERLEUKIN1"/>
</dbReference>
<evidence type="ECO:0000256" key="3">
    <source>
        <dbReference type="ARBA" id="ARBA00004550"/>
    </source>
</evidence>
<evidence type="ECO:0000313" key="14">
    <source>
        <dbReference type="Proteomes" id="UP000694388"/>
    </source>
</evidence>